<dbReference type="PRINTS" id="PR00111">
    <property type="entry name" value="ABHYDROLASE"/>
</dbReference>
<protein>
    <submittedName>
        <fullName evidence="3">Pimeloyl-ACP methyl ester carboxylesterase</fullName>
    </submittedName>
</protein>
<dbReference type="Pfam" id="PF12697">
    <property type="entry name" value="Abhydrolase_6"/>
    <property type="match status" value="1"/>
</dbReference>
<dbReference type="PANTHER" id="PTHR43798">
    <property type="entry name" value="MONOACYLGLYCEROL LIPASE"/>
    <property type="match status" value="1"/>
</dbReference>
<dbReference type="EMBL" id="SMAI01000012">
    <property type="protein sequence ID" value="TCT02650.1"/>
    <property type="molecule type" value="Genomic_DNA"/>
</dbReference>
<keyword evidence="1" id="KW-0378">Hydrolase</keyword>
<dbReference type="AlphaFoldDB" id="A0A4R3LQI8"/>
<keyword evidence="4" id="KW-1185">Reference proteome</keyword>
<reference evidence="3 4" key="1">
    <citation type="submission" date="2019-03" db="EMBL/GenBank/DDBJ databases">
        <title>Genomic Encyclopedia of Type Strains, Phase IV (KMG-IV): sequencing the most valuable type-strain genomes for metagenomic binning, comparative biology and taxonomic classification.</title>
        <authorList>
            <person name="Goeker M."/>
        </authorList>
    </citation>
    <scope>NUCLEOTIDE SEQUENCE [LARGE SCALE GENOMIC DNA]</scope>
    <source>
        <strain evidence="3 4">DSM 9035</strain>
    </source>
</reference>
<dbReference type="InterPro" id="IPR050266">
    <property type="entry name" value="AB_hydrolase_sf"/>
</dbReference>
<dbReference type="Proteomes" id="UP000294664">
    <property type="component" value="Unassembled WGS sequence"/>
</dbReference>
<organism evidence="3 4">
    <name type="scientific">Aquabacter spiritensis</name>
    <dbReference type="NCBI Taxonomy" id="933073"/>
    <lineage>
        <taxon>Bacteria</taxon>
        <taxon>Pseudomonadati</taxon>
        <taxon>Pseudomonadota</taxon>
        <taxon>Alphaproteobacteria</taxon>
        <taxon>Hyphomicrobiales</taxon>
        <taxon>Xanthobacteraceae</taxon>
        <taxon>Aquabacter</taxon>
    </lineage>
</organism>
<dbReference type="RefSeq" id="WP_165933804.1">
    <property type="nucleotide sequence ID" value="NZ_SMAI01000012.1"/>
</dbReference>
<proteinExistence type="predicted"/>
<dbReference type="InterPro" id="IPR000073">
    <property type="entry name" value="AB_hydrolase_1"/>
</dbReference>
<evidence type="ECO:0000313" key="3">
    <source>
        <dbReference type="EMBL" id="TCT02650.1"/>
    </source>
</evidence>
<dbReference type="PANTHER" id="PTHR43798:SF31">
    <property type="entry name" value="AB HYDROLASE SUPERFAMILY PROTEIN YCLE"/>
    <property type="match status" value="1"/>
</dbReference>
<dbReference type="SUPFAM" id="SSF53474">
    <property type="entry name" value="alpha/beta-Hydrolases"/>
    <property type="match status" value="1"/>
</dbReference>
<dbReference type="InterPro" id="IPR000639">
    <property type="entry name" value="Epox_hydrolase-like"/>
</dbReference>
<dbReference type="GO" id="GO:0016020">
    <property type="term" value="C:membrane"/>
    <property type="evidence" value="ECO:0007669"/>
    <property type="project" value="TreeGrafter"/>
</dbReference>
<dbReference type="Gene3D" id="3.40.50.1820">
    <property type="entry name" value="alpha/beta hydrolase"/>
    <property type="match status" value="1"/>
</dbReference>
<evidence type="ECO:0000259" key="2">
    <source>
        <dbReference type="Pfam" id="PF12697"/>
    </source>
</evidence>
<comment type="caution">
    <text evidence="3">The sequence shown here is derived from an EMBL/GenBank/DDBJ whole genome shotgun (WGS) entry which is preliminary data.</text>
</comment>
<dbReference type="GO" id="GO:0016787">
    <property type="term" value="F:hydrolase activity"/>
    <property type="evidence" value="ECO:0007669"/>
    <property type="project" value="UniProtKB-KW"/>
</dbReference>
<feature type="domain" description="AB hydrolase-1" evidence="2">
    <location>
        <begin position="12"/>
        <end position="244"/>
    </location>
</feature>
<dbReference type="InterPro" id="IPR029058">
    <property type="entry name" value="AB_hydrolase_fold"/>
</dbReference>
<name>A0A4R3LQI8_9HYPH</name>
<sequence length="254" mass="27128">MSERGDPTGRPVLFIHGYAQSALSWQAQLADESLGLCRLVAYDLRGHGASDKPREASFYGEAQRWAGEVRAILDQGGLHRPVLVGWSYGGRIIADYLAAFGDADLSGLVFVDAVTSNARHFYGAWNRAMRLMGEPDPATMIAATRAFQRACFHVQPAPDLFETLLAAAMMCPADVRAAMARAADYDAVLARIHVPSLIMHGAEDAVIALSMAKHIAGLVPNGRLAVLSGVGHAPFIETPAAFNALLAGFLDDLA</sequence>
<evidence type="ECO:0000313" key="4">
    <source>
        <dbReference type="Proteomes" id="UP000294664"/>
    </source>
</evidence>
<dbReference type="PRINTS" id="PR00412">
    <property type="entry name" value="EPOXHYDRLASE"/>
</dbReference>
<accession>A0A4R3LQI8</accession>
<gene>
    <name evidence="3" type="ORF">EDC64_11285</name>
</gene>
<evidence type="ECO:0000256" key="1">
    <source>
        <dbReference type="ARBA" id="ARBA00022801"/>
    </source>
</evidence>